<reference evidence="3" key="1">
    <citation type="journal article" date="2019" name="Int. J. Syst. Evol. Microbiol.">
        <title>The Global Catalogue of Microorganisms (GCM) 10K type strain sequencing project: providing services to taxonomists for standard genome sequencing and annotation.</title>
        <authorList>
            <consortium name="The Broad Institute Genomics Platform"/>
            <consortium name="The Broad Institute Genome Sequencing Center for Infectious Disease"/>
            <person name="Wu L."/>
            <person name="Ma J."/>
        </authorList>
    </citation>
    <scope>NUCLEOTIDE SEQUENCE [LARGE SCALE GENOMIC DNA]</scope>
    <source>
        <strain evidence="3">JCM 17551</strain>
    </source>
</reference>
<evidence type="ECO:0000313" key="3">
    <source>
        <dbReference type="Proteomes" id="UP001501565"/>
    </source>
</evidence>
<dbReference type="RefSeq" id="WP_344794444.1">
    <property type="nucleotide sequence ID" value="NZ_BAABBN010000003.1"/>
</dbReference>
<proteinExistence type="predicted"/>
<dbReference type="EMBL" id="BAABBN010000003">
    <property type="protein sequence ID" value="GAA3910575.1"/>
    <property type="molecule type" value="Genomic_DNA"/>
</dbReference>
<accession>A0ABP7M2I1</accession>
<keyword evidence="1" id="KW-0732">Signal</keyword>
<sequence>MRVLALISILLCSMSAFSKEYSEELIEADLNNLFKYALNGSASQLDAKREVVPFAAVVKNDGHVGFLYLPEDNEDVKKMSLIDQASYLRAQLRKTAKDGEIRASSVAMYTLMEVKGVKLQGLSIELEHAANIALYRFIPVSEDRKEEIITIHTENTVSETNIPSVFTDNS</sequence>
<gene>
    <name evidence="2" type="ORF">GCM10022277_01490</name>
</gene>
<organism evidence="2 3">
    <name type="scientific">Litoribacillus peritrichatus</name>
    <dbReference type="NCBI Taxonomy" id="718191"/>
    <lineage>
        <taxon>Bacteria</taxon>
        <taxon>Pseudomonadati</taxon>
        <taxon>Pseudomonadota</taxon>
        <taxon>Gammaproteobacteria</taxon>
        <taxon>Oceanospirillales</taxon>
        <taxon>Oceanospirillaceae</taxon>
        <taxon>Litoribacillus</taxon>
    </lineage>
</organism>
<evidence type="ECO:0000313" key="2">
    <source>
        <dbReference type="EMBL" id="GAA3910575.1"/>
    </source>
</evidence>
<name>A0ABP7M2I1_9GAMM</name>
<evidence type="ECO:0000256" key="1">
    <source>
        <dbReference type="SAM" id="SignalP"/>
    </source>
</evidence>
<feature type="signal peptide" evidence="1">
    <location>
        <begin position="1"/>
        <end position="18"/>
    </location>
</feature>
<dbReference type="Proteomes" id="UP001501565">
    <property type="component" value="Unassembled WGS sequence"/>
</dbReference>
<protein>
    <submittedName>
        <fullName evidence="2">Uncharacterized protein</fullName>
    </submittedName>
</protein>
<comment type="caution">
    <text evidence="2">The sequence shown here is derived from an EMBL/GenBank/DDBJ whole genome shotgun (WGS) entry which is preliminary data.</text>
</comment>
<feature type="chain" id="PRO_5046493956" evidence="1">
    <location>
        <begin position="19"/>
        <end position="170"/>
    </location>
</feature>
<keyword evidence="3" id="KW-1185">Reference proteome</keyword>